<comment type="caution">
    <text evidence="2">The sequence shown here is derived from an EMBL/GenBank/DDBJ whole genome shotgun (WGS) entry which is preliminary data.</text>
</comment>
<protein>
    <recommendedName>
        <fullName evidence="4">PepSY domain-containing protein</fullName>
    </recommendedName>
</protein>
<dbReference type="AlphaFoldDB" id="A0A432DTY0"/>
<proteinExistence type="predicted"/>
<evidence type="ECO:0000313" key="3">
    <source>
        <dbReference type="Proteomes" id="UP000276953"/>
    </source>
</evidence>
<gene>
    <name evidence="2" type="ORF">EJ377_20350</name>
</gene>
<feature type="compositionally biased region" description="Basic and acidic residues" evidence="1">
    <location>
        <begin position="35"/>
        <end position="44"/>
    </location>
</feature>
<sequence length="91" mass="10548">MVINSYDNSGSWETIVDAKTGEIISVKDIAVYHRHKDETSESPKRKQNNPIKQSVLKLQVPAMYMTRIRCQEPDQHMEAAMWTVMMPRMPV</sequence>
<accession>A0A432DTY0</accession>
<name>A0A432DTY0_9FLAO</name>
<evidence type="ECO:0000256" key="1">
    <source>
        <dbReference type="SAM" id="MobiDB-lite"/>
    </source>
</evidence>
<organism evidence="2 3">
    <name type="scientific">Chryseobacterium arthrosphaerae</name>
    <dbReference type="NCBI Taxonomy" id="651561"/>
    <lineage>
        <taxon>Bacteria</taxon>
        <taxon>Pseudomonadati</taxon>
        <taxon>Bacteroidota</taxon>
        <taxon>Flavobacteriia</taxon>
        <taxon>Flavobacteriales</taxon>
        <taxon>Weeksellaceae</taxon>
        <taxon>Chryseobacterium group</taxon>
        <taxon>Chryseobacterium</taxon>
    </lineage>
</organism>
<evidence type="ECO:0000313" key="2">
    <source>
        <dbReference type="EMBL" id="RTZ46522.1"/>
    </source>
</evidence>
<reference evidence="2 3" key="1">
    <citation type="submission" date="2018-12" db="EMBL/GenBank/DDBJ databases">
        <title>Draft Genome Sequence of Chryseobacterium arthrosphaerae strain ED882-96 Isolated from the Blood of a Patient with Liver Cirrhosis in Taiwan.</title>
        <authorList>
            <person name="Lin J.-N."/>
            <person name="Lai C.-H."/>
            <person name="Yang C.-H."/>
            <person name="Huang Y.-H."/>
        </authorList>
    </citation>
    <scope>NUCLEOTIDE SEQUENCE [LARGE SCALE GENOMIC DNA]</scope>
    <source>
        <strain evidence="2 3">ED882-96</strain>
    </source>
</reference>
<feature type="region of interest" description="Disordered" evidence="1">
    <location>
        <begin position="34"/>
        <end position="53"/>
    </location>
</feature>
<dbReference type="Proteomes" id="UP000276953">
    <property type="component" value="Unassembled WGS sequence"/>
</dbReference>
<dbReference type="EMBL" id="RYFC01000003">
    <property type="protein sequence ID" value="RTZ46522.1"/>
    <property type="molecule type" value="Genomic_DNA"/>
</dbReference>
<evidence type="ECO:0008006" key="4">
    <source>
        <dbReference type="Google" id="ProtNLM"/>
    </source>
</evidence>